<dbReference type="CDD" id="cd01288">
    <property type="entry name" value="FabZ"/>
    <property type="match status" value="1"/>
</dbReference>
<evidence type="ECO:0000256" key="2">
    <source>
        <dbReference type="ARBA" id="ARBA00022490"/>
    </source>
</evidence>
<dbReference type="PANTHER" id="PTHR30272">
    <property type="entry name" value="3-HYDROXYACYL-[ACYL-CARRIER-PROTEIN] DEHYDRATASE"/>
    <property type="match status" value="1"/>
</dbReference>
<dbReference type="AlphaFoldDB" id="A0A532V6A4"/>
<comment type="function">
    <text evidence="7 8">Involved in unsaturated fatty acids biosynthesis. Catalyzes the dehydration of short chain beta-hydroxyacyl-ACPs and long chain saturated and unsaturated beta-hydroxyacyl-ACPs.</text>
</comment>
<organism evidence="9 10">
    <name type="scientific">candidate division TA06 bacterium B3_TA06</name>
    <dbReference type="NCBI Taxonomy" id="2012487"/>
    <lineage>
        <taxon>Bacteria</taxon>
        <taxon>Bacteria division TA06</taxon>
    </lineage>
</organism>
<protein>
    <recommendedName>
        <fullName evidence="8">3-hydroxyacyl-[acyl-carrier-protein] dehydratase FabZ</fullName>
        <ecNumber evidence="8">4.2.1.59</ecNumber>
    </recommendedName>
    <alternativeName>
        <fullName evidence="8">(3R)-hydroxymyristoyl-[acyl-carrier-protein] dehydratase</fullName>
        <shortName evidence="8">(3R)-hydroxymyristoyl-ACP dehydrase</shortName>
    </alternativeName>
    <alternativeName>
        <fullName evidence="8">Beta-hydroxyacyl-ACP dehydratase</fullName>
    </alternativeName>
</protein>
<gene>
    <name evidence="8 9" type="primary">fabZ</name>
    <name evidence="9" type="ORF">CEE36_06510</name>
</gene>
<dbReference type="InterPro" id="IPR029069">
    <property type="entry name" value="HotDog_dom_sf"/>
</dbReference>
<evidence type="ECO:0000313" key="9">
    <source>
        <dbReference type="EMBL" id="TKJ42730.1"/>
    </source>
</evidence>
<comment type="caution">
    <text evidence="9">The sequence shown here is derived from an EMBL/GenBank/DDBJ whole genome shotgun (WGS) entry which is preliminary data.</text>
</comment>
<dbReference type="GO" id="GO:0006633">
    <property type="term" value="P:fatty acid biosynthetic process"/>
    <property type="evidence" value="ECO:0007669"/>
    <property type="project" value="UniProtKB-UniRule"/>
</dbReference>
<evidence type="ECO:0000256" key="4">
    <source>
        <dbReference type="ARBA" id="ARBA00022556"/>
    </source>
</evidence>
<keyword evidence="2 8" id="KW-0963">Cytoplasm</keyword>
<evidence type="ECO:0000256" key="1">
    <source>
        <dbReference type="ARBA" id="ARBA00004496"/>
    </source>
</evidence>
<evidence type="ECO:0000256" key="3">
    <source>
        <dbReference type="ARBA" id="ARBA00022516"/>
    </source>
</evidence>
<reference evidence="9 10" key="1">
    <citation type="submission" date="2017-06" db="EMBL/GenBank/DDBJ databases">
        <title>Novel microbial phyla capable of carbon fixation and sulfur reduction in deep-sea sediments.</title>
        <authorList>
            <person name="Huang J."/>
            <person name="Baker B."/>
            <person name="Wang Y."/>
        </authorList>
    </citation>
    <scope>NUCLEOTIDE SEQUENCE [LARGE SCALE GENOMIC DNA]</scope>
    <source>
        <strain evidence="9">B3_TA06</strain>
    </source>
</reference>
<dbReference type="InterPro" id="IPR010084">
    <property type="entry name" value="FabZ"/>
</dbReference>
<name>A0A532V6A4_UNCT6</name>
<dbReference type="SUPFAM" id="SSF54637">
    <property type="entry name" value="Thioesterase/thiol ester dehydrase-isomerase"/>
    <property type="match status" value="1"/>
</dbReference>
<dbReference type="NCBIfam" id="TIGR01750">
    <property type="entry name" value="fabZ"/>
    <property type="match status" value="1"/>
</dbReference>
<dbReference type="GO" id="GO:0005737">
    <property type="term" value="C:cytoplasm"/>
    <property type="evidence" value="ECO:0007669"/>
    <property type="project" value="UniProtKB-SubCell"/>
</dbReference>
<keyword evidence="5 8" id="KW-0443">Lipid metabolism</keyword>
<comment type="similarity">
    <text evidence="8">Belongs to the thioester dehydratase family. FabZ subfamily.</text>
</comment>
<keyword evidence="3 8" id="KW-0444">Lipid biosynthesis</keyword>
<evidence type="ECO:0000256" key="5">
    <source>
        <dbReference type="ARBA" id="ARBA00023098"/>
    </source>
</evidence>
<evidence type="ECO:0000256" key="7">
    <source>
        <dbReference type="ARBA" id="ARBA00025049"/>
    </source>
</evidence>
<sequence>MTALDIDAIRTKLPHRYPFLMVDRITRIDEKEIWGYKNVTHNEPFFAGHFPGFPVMPGVLIIEAMAQLSGLIILAKRESEERNMLFMGVDKVRFRRPVRPGDRLDMHARLIYHRDAEQTEQAKIEAEAHVDGELAASGTFVVGLFPKEE</sequence>
<dbReference type="InterPro" id="IPR013114">
    <property type="entry name" value="FabA_FabZ"/>
</dbReference>
<evidence type="ECO:0000256" key="8">
    <source>
        <dbReference type="HAMAP-Rule" id="MF_00406"/>
    </source>
</evidence>
<dbReference type="Gene3D" id="3.10.129.10">
    <property type="entry name" value="Hotdog Thioesterase"/>
    <property type="match status" value="1"/>
</dbReference>
<evidence type="ECO:0000313" key="10">
    <source>
        <dbReference type="Proteomes" id="UP000317778"/>
    </source>
</evidence>
<proteinExistence type="inferred from homology"/>
<dbReference type="NCBIfam" id="NF000582">
    <property type="entry name" value="PRK00006.1"/>
    <property type="match status" value="1"/>
</dbReference>
<keyword evidence="4 8" id="KW-0441">Lipid A biosynthesis</keyword>
<evidence type="ECO:0000256" key="6">
    <source>
        <dbReference type="ARBA" id="ARBA00023239"/>
    </source>
</evidence>
<dbReference type="PANTHER" id="PTHR30272:SF1">
    <property type="entry name" value="3-HYDROXYACYL-[ACYL-CARRIER-PROTEIN] DEHYDRATASE"/>
    <property type="match status" value="1"/>
</dbReference>
<dbReference type="GO" id="GO:0019171">
    <property type="term" value="F:(3R)-hydroxyacyl-[acyl-carrier-protein] dehydratase activity"/>
    <property type="evidence" value="ECO:0007669"/>
    <property type="project" value="UniProtKB-EC"/>
</dbReference>
<dbReference type="EC" id="4.2.1.59" evidence="8"/>
<comment type="catalytic activity">
    <reaction evidence="8">
        <text>a (3R)-hydroxyacyl-[ACP] = a (2E)-enoyl-[ACP] + H2O</text>
        <dbReference type="Rhea" id="RHEA:13097"/>
        <dbReference type="Rhea" id="RHEA-COMP:9925"/>
        <dbReference type="Rhea" id="RHEA-COMP:9945"/>
        <dbReference type="ChEBI" id="CHEBI:15377"/>
        <dbReference type="ChEBI" id="CHEBI:78784"/>
        <dbReference type="ChEBI" id="CHEBI:78827"/>
        <dbReference type="EC" id="4.2.1.59"/>
    </reaction>
</comment>
<comment type="subcellular location">
    <subcellularLocation>
        <location evidence="1 8">Cytoplasm</location>
    </subcellularLocation>
</comment>
<accession>A0A532V6A4</accession>
<dbReference type="FunFam" id="3.10.129.10:FF:000001">
    <property type="entry name" value="3-hydroxyacyl-[acyl-carrier-protein] dehydratase FabZ"/>
    <property type="match status" value="1"/>
</dbReference>
<feature type="active site" evidence="8">
    <location>
        <position position="49"/>
    </location>
</feature>
<dbReference type="EMBL" id="NJBO01000009">
    <property type="protein sequence ID" value="TKJ42730.1"/>
    <property type="molecule type" value="Genomic_DNA"/>
</dbReference>
<dbReference type="GO" id="GO:0009245">
    <property type="term" value="P:lipid A biosynthetic process"/>
    <property type="evidence" value="ECO:0007669"/>
    <property type="project" value="UniProtKB-UniRule"/>
</dbReference>
<dbReference type="GO" id="GO:0016020">
    <property type="term" value="C:membrane"/>
    <property type="evidence" value="ECO:0007669"/>
    <property type="project" value="GOC"/>
</dbReference>
<dbReference type="Proteomes" id="UP000317778">
    <property type="component" value="Unassembled WGS sequence"/>
</dbReference>
<keyword evidence="6 8" id="KW-0456">Lyase</keyword>
<dbReference type="HAMAP" id="MF_00406">
    <property type="entry name" value="FabZ"/>
    <property type="match status" value="1"/>
</dbReference>
<dbReference type="Pfam" id="PF07977">
    <property type="entry name" value="FabA"/>
    <property type="match status" value="1"/>
</dbReference>